<keyword evidence="2" id="KW-1185">Reference proteome</keyword>
<evidence type="ECO:0000313" key="2">
    <source>
        <dbReference type="Proteomes" id="UP001469553"/>
    </source>
</evidence>
<evidence type="ECO:0008006" key="3">
    <source>
        <dbReference type="Google" id="ProtNLM"/>
    </source>
</evidence>
<name>A0ABV0XUV6_9TELE</name>
<protein>
    <recommendedName>
        <fullName evidence="3">Secreted protein</fullName>
    </recommendedName>
</protein>
<evidence type="ECO:0000313" key="1">
    <source>
        <dbReference type="EMBL" id="MEQ2285166.1"/>
    </source>
</evidence>
<comment type="caution">
    <text evidence="1">The sequence shown here is derived from an EMBL/GenBank/DDBJ whole genome shotgun (WGS) entry which is preliminary data.</text>
</comment>
<gene>
    <name evidence="1" type="ORF">AMECASPLE_029058</name>
</gene>
<reference evidence="1 2" key="1">
    <citation type="submission" date="2021-06" db="EMBL/GenBank/DDBJ databases">
        <authorList>
            <person name="Palmer J.M."/>
        </authorList>
    </citation>
    <scope>NUCLEOTIDE SEQUENCE [LARGE SCALE GENOMIC DNA]</scope>
    <source>
        <strain evidence="1 2">AS_MEX2019</strain>
        <tissue evidence="1">Muscle</tissue>
    </source>
</reference>
<dbReference type="Proteomes" id="UP001469553">
    <property type="component" value="Unassembled WGS sequence"/>
</dbReference>
<sequence>MHMDRGIYEWVYVCVCLCVCGTGGRLTQTDVRNEAKRVGSRGKCERETQSGDTLQQNVEHECCPLLTTYLACTAAFLPTPSLPCHSHTHTQTPTHTHNPRY</sequence>
<proteinExistence type="predicted"/>
<organism evidence="1 2">
    <name type="scientific">Ameca splendens</name>
    <dbReference type="NCBI Taxonomy" id="208324"/>
    <lineage>
        <taxon>Eukaryota</taxon>
        <taxon>Metazoa</taxon>
        <taxon>Chordata</taxon>
        <taxon>Craniata</taxon>
        <taxon>Vertebrata</taxon>
        <taxon>Euteleostomi</taxon>
        <taxon>Actinopterygii</taxon>
        <taxon>Neopterygii</taxon>
        <taxon>Teleostei</taxon>
        <taxon>Neoteleostei</taxon>
        <taxon>Acanthomorphata</taxon>
        <taxon>Ovalentaria</taxon>
        <taxon>Atherinomorphae</taxon>
        <taxon>Cyprinodontiformes</taxon>
        <taxon>Goodeidae</taxon>
        <taxon>Ameca</taxon>
    </lineage>
</organism>
<dbReference type="EMBL" id="JAHRIP010012680">
    <property type="protein sequence ID" value="MEQ2285166.1"/>
    <property type="molecule type" value="Genomic_DNA"/>
</dbReference>
<accession>A0ABV0XUV6</accession>